<dbReference type="VEuPathDB" id="VectorBase:AFUN008002"/>
<dbReference type="Gene3D" id="1.25.40.20">
    <property type="entry name" value="Ankyrin repeat-containing domain"/>
    <property type="match status" value="1"/>
</dbReference>
<organism evidence="1">
    <name type="scientific">Anopheles funestus</name>
    <name type="common">African malaria mosquito</name>
    <dbReference type="NCBI Taxonomy" id="62324"/>
    <lineage>
        <taxon>Eukaryota</taxon>
        <taxon>Metazoa</taxon>
        <taxon>Ecdysozoa</taxon>
        <taxon>Arthropoda</taxon>
        <taxon>Hexapoda</taxon>
        <taxon>Insecta</taxon>
        <taxon>Pterygota</taxon>
        <taxon>Neoptera</taxon>
        <taxon>Endopterygota</taxon>
        <taxon>Diptera</taxon>
        <taxon>Nematocera</taxon>
        <taxon>Culicoidea</taxon>
        <taxon>Culicidae</taxon>
        <taxon>Anophelinae</taxon>
        <taxon>Anopheles</taxon>
    </lineage>
</organism>
<dbReference type="STRING" id="62324.A0A182RP21"/>
<dbReference type="EnsemblMetazoa" id="AFUN008002-RA">
    <property type="protein sequence ID" value="AFUN008002-PA"/>
    <property type="gene ID" value="AFUN008002"/>
</dbReference>
<dbReference type="SMART" id="SM00248">
    <property type="entry name" value="ANK"/>
    <property type="match status" value="3"/>
</dbReference>
<dbReference type="AlphaFoldDB" id="A0A182RP21"/>
<dbReference type="InterPro" id="IPR002110">
    <property type="entry name" value="Ankyrin_rpt"/>
</dbReference>
<dbReference type="VEuPathDB" id="VectorBase:AFUN2_011280"/>
<protein>
    <submittedName>
        <fullName evidence="1">Uncharacterized protein</fullName>
    </submittedName>
</protein>
<dbReference type="SUPFAM" id="SSF48403">
    <property type="entry name" value="Ankyrin repeat"/>
    <property type="match status" value="1"/>
</dbReference>
<accession>A0A182RP21</accession>
<evidence type="ECO:0000313" key="1">
    <source>
        <dbReference type="EnsemblMetazoa" id="AFUN008002-PA"/>
    </source>
</evidence>
<sequence length="756" mass="88359">RPYGFEEVLKKTFEQCRMYGLKPFSEKDILISIHNFLKNKLDGYEHYFEYHQIDIIKTLFRIFKYVLEDIRYGSIPLLLYMVQIILLSEIKMRVNEIAHTISYQMLDEKKFDILYLVEEFVGRKMKNLFTDKKGATDSAANVPAAKKFEDRLKKEIKEQHFLLALYVLFDKNDLEQLLSRKERKCAIEIMEEVNQGDEKTGIVLGVQNGVPQFQHRTFAEYFTACWLFENRERFKDESIFHSQTICSDSLRQSLGFFDRLILRESKDCHLHLALVNRSDTQVEKILLNNPSAVTVPDMIICKENNNADQLCGWTGLDYAFVLNKKKVIKLLFKSGVKPNMDNLLKQVCSNSLNVLLEMACKYSNTFVELLNRKDLAEELSERVAKILIEEKKVDIYAPHAELNSFSVLEKVISERSVSMFRQLITKSNPQKLGLYDNAERLLKSSLETGCYAITNYIVEYHPHLFRIIIDQGKLLQCIQSAIENNQLELFKQFFHESCVEKEIECIEDGNIFDDINEQDENETLGIEIPFKDDCCENDWLFRFELKSNAESILYLAIYYGNKEMISYILQKTNIKVTVKLLENFMNQSRTIRKINHEKCIPVFKFLFKQALAKHDADQVGMNLFFTIINCGCVYMLHSLFDIGFVPNNIMDHLNVFQHMYMLGYKRLANILVYLQQQCDLDCFDRFDSTGRSIFDFAIEKKRFIVTQTLIEVKVGNLSNSEKENAILDLLHQQILKFGREAIFEFIKSLLFESSLG</sequence>
<name>A0A182RP21_ANOFN</name>
<reference evidence="1" key="1">
    <citation type="submission" date="2020-05" db="UniProtKB">
        <authorList>
            <consortium name="EnsemblMetazoa"/>
        </authorList>
    </citation>
    <scope>IDENTIFICATION</scope>
    <source>
        <strain evidence="1">FUMOZ</strain>
    </source>
</reference>
<dbReference type="InterPro" id="IPR036770">
    <property type="entry name" value="Ankyrin_rpt-contain_sf"/>
</dbReference>
<proteinExistence type="predicted"/>